<accession>A0ABR2LSV9</accession>
<keyword evidence="2" id="KW-1185">Reference proteome</keyword>
<gene>
    <name evidence="1" type="ORF">KSP40_PGU007201</name>
</gene>
<reference evidence="1 2" key="1">
    <citation type="journal article" date="2022" name="Nat. Plants">
        <title>Genomes of leafy and leafless Platanthera orchids illuminate the evolution of mycoheterotrophy.</title>
        <authorList>
            <person name="Li M.H."/>
            <person name="Liu K.W."/>
            <person name="Li Z."/>
            <person name="Lu H.C."/>
            <person name="Ye Q.L."/>
            <person name="Zhang D."/>
            <person name="Wang J.Y."/>
            <person name="Li Y.F."/>
            <person name="Zhong Z.M."/>
            <person name="Liu X."/>
            <person name="Yu X."/>
            <person name="Liu D.K."/>
            <person name="Tu X.D."/>
            <person name="Liu B."/>
            <person name="Hao Y."/>
            <person name="Liao X.Y."/>
            <person name="Jiang Y.T."/>
            <person name="Sun W.H."/>
            <person name="Chen J."/>
            <person name="Chen Y.Q."/>
            <person name="Ai Y."/>
            <person name="Zhai J.W."/>
            <person name="Wu S.S."/>
            <person name="Zhou Z."/>
            <person name="Hsiao Y.Y."/>
            <person name="Wu W.L."/>
            <person name="Chen Y.Y."/>
            <person name="Lin Y.F."/>
            <person name="Hsu J.L."/>
            <person name="Li C.Y."/>
            <person name="Wang Z.W."/>
            <person name="Zhao X."/>
            <person name="Zhong W.Y."/>
            <person name="Ma X.K."/>
            <person name="Ma L."/>
            <person name="Huang J."/>
            <person name="Chen G.Z."/>
            <person name="Huang M.Z."/>
            <person name="Huang L."/>
            <person name="Peng D.H."/>
            <person name="Luo Y.B."/>
            <person name="Zou S.Q."/>
            <person name="Chen S.P."/>
            <person name="Lan S."/>
            <person name="Tsai W.C."/>
            <person name="Van de Peer Y."/>
            <person name="Liu Z.J."/>
        </authorList>
    </citation>
    <scope>NUCLEOTIDE SEQUENCE [LARGE SCALE GENOMIC DNA]</scope>
    <source>
        <strain evidence="1">Lor288</strain>
    </source>
</reference>
<dbReference type="PANTHER" id="PTHR35701:SF1">
    <property type="entry name" value="OS11G0148400 PROTEIN"/>
    <property type="match status" value="1"/>
</dbReference>
<evidence type="ECO:0000313" key="2">
    <source>
        <dbReference type="Proteomes" id="UP001412067"/>
    </source>
</evidence>
<dbReference type="Proteomes" id="UP001412067">
    <property type="component" value="Unassembled WGS sequence"/>
</dbReference>
<dbReference type="EMBL" id="JBBWWR010000015">
    <property type="protein sequence ID" value="KAK8949922.1"/>
    <property type="molecule type" value="Genomic_DNA"/>
</dbReference>
<dbReference type="PANTHER" id="PTHR35701">
    <property type="entry name" value="OS11G0148400 PROTEIN"/>
    <property type="match status" value="1"/>
</dbReference>
<sequence>MIPSIAGGTNGLEDDDDFGDFVFASPSSSHAPSLRAAITAVDEDWGDFYANPLGSSGSQTHSSLPFSPPFDLFSVSGKVWEKPKGAIPLSIFGEEDAEEPEPLERPGVFENGFASYSFSSHSSPAPTRKLNDLFESLYGEAGSGKEQEDDFDEGSWEFKDAFSAYTGPKYNPSNSLHKPICILFHKSDNSIVKVDASRLENGWKGMEQFETNNQERIPGDTYHTHERLKDRSLGRNNSVTEKFNHELLPSFGNGNVSIGINGFKLEFPEYAIRNGSTEVFIFFSWMIVYIINTYLQVKEVKNNLWDIDGLNISACVNGKNNPYGSSEDHMERSTGIGKMDDSHIALTGITHSLSENADRPNATFPSQSSINDVQEIDQHDKSSASVNGDIDIDQSDWEFQNAAETVSSELTSYTFVEFYHRLKEESLRLVVHHLIILQIPALPGATLEVKKINDEIQVCYPSSRIYITCSEYTYN</sequence>
<evidence type="ECO:0000313" key="1">
    <source>
        <dbReference type="EMBL" id="KAK8949922.1"/>
    </source>
</evidence>
<proteinExistence type="predicted"/>
<comment type="caution">
    <text evidence="1">The sequence shown here is derived from an EMBL/GenBank/DDBJ whole genome shotgun (WGS) entry which is preliminary data.</text>
</comment>
<organism evidence="1 2">
    <name type="scientific">Platanthera guangdongensis</name>
    <dbReference type="NCBI Taxonomy" id="2320717"/>
    <lineage>
        <taxon>Eukaryota</taxon>
        <taxon>Viridiplantae</taxon>
        <taxon>Streptophyta</taxon>
        <taxon>Embryophyta</taxon>
        <taxon>Tracheophyta</taxon>
        <taxon>Spermatophyta</taxon>
        <taxon>Magnoliopsida</taxon>
        <taxon>Liliopsida</taxon>
        <taxon>Asparagales</taxon>
        <taxon>Orchidaceae</taxon>
        <taxon>Orchidoideae</taxon>
        <taxon>Orchideae</taxon>
        <taxon>Orchidinae</taxon>
        <taxon>Platanthera</taxon>
    </lineage>
</organism>
<name>A0ABR2LSV9_9ASPA</name>
<protein>
    <submittedName>
        <fullName evidence="1">Uncharacterized protein</fullName>
    </submittedName>
</protein>